<dbReference type="EMBL" id="BTGU01000276">
    <property type="protein sequence ID" value="GMN65978.1"/>
    <property type="molecule type" value="Genomic_DNA"/>
</dbReference>
<accession>A0AA88E1K8</accession>
<dbReference type="AlphaFoldDB" id="A0AA88E1K8"/>
<name>A0AA88E1K8_FICCA</name>
<proteinExistence type="predicted"/>
<comment type="caution">
    <text evidence="1">The sequence shown here is derived from an EMBL/GenBank/DDBJ whole genome shotgun (WGS) entry which is preliminary data.</text>
</comment>
<dbReference type="Proteomes" id="UP001187192">
    <property type="component" value="Unassembled WGS sequence"/>
</dbReference>
<keyword evidence="2" id="KW-1185">Reference proteome</keyword>
<evidence type="ECO:0000313" key="1">
    <source>
        <dbReference type="EMBL" id="GMN65978.1"/>
    </source>
</evidence>
<organism evidence="1 2">
    <name type="scientific">Ficus carica</name>
    <name type="common">Common fig</name>
    <dbReference type="NCBI Taxonomy" id="3494"/>
    <lineage>
        <taxon>Eukaryota</taxon>
        <taxon>Viridiplantae</taxon>
        <taxon>Streptophyta</taxon>
        <taxon>Embryophyta</taxon>
        <taxon>Tracheophyta</taxon>
        <taxon>Spermatophyta</taxon>
        <taxon>Magnoliopsida</taxon>
        <taxon>eudicotyledons</taxon>
        <taxon>Gunneridae</taxon>
        <taxon>Pentapetalae</taxon>
        <taxon>rosids</taxon>
        <taxon>fabids</taxon>
        <taxon>Rosales</taxon>
        <taxon>Moraceae</taxon>
        <taxon>Ficeae</taxon>
        <taxon>Ficus</taxon>
    </lineage>
</organism>
<protein>
    <submittedName>
        <fullName evidence="1">Uncharacterized protein</fullName>
    </submittedName>
</protein>
<reference evidence="1" key="1">
    <citation type="submission" date="2023-07" db="EMBL/GenBank/DDBJ databases">
        <title>draft genome sequence of fig (Ficus carica).</title>
        <authorList>
            <person name="Takahashi T."/>
            <person name="Nishimura K."/>
        </authorList>
    </citation>
    <scope>NUCLEOTIDE SEQUENCE</scope>
</reference>
<gene>
    <name evidence="1" type="ORF">TIFTF001_035037</name>
</gene>
<sequence>MIFLASSLSISPSSSSFFNCLFFGHDLVDNSPSLRCDSYPPGGGIDILKCGRAVKHVLPPAYLFPLRPCHHVTIFFSFMELLHRARVALQLCATLDLCKAREVVDCILLRTISETCLSFKEARELSDADILQMHSVLRVDIVDVDVGKCFFVIFMVAL</sequence>
<evidence type="ECO:0000313" key="2">
    <source>
        <dbReference type="Proteomes" id="UP001187192"/>
    </source>
</evidence>